<gene>
    <name evidence="1" type="ORF">NZD86_19525</name>
</gene>
<name>A0ABY6Z0K4_9BACL</name>
<evidence type="ECO:0000313" key="2">
    <source>
        <dbReference type="Proteomes" id="UP001164803"/>
    </source>
</evidence>
<sequence length="73" mass="7531">MIWAVAARLMRAAKRLGAGTYGIAGVSARGADGGPHEAHGALWGGLRVPLEARHGTQGTLRHRVALRHGTGAV</sequence>
<dbReference type="RefSeq" id="WP_268043725.1">
    <property type="nucleotide sequence ID" value="NZ_CP104064.1"/>
</dbReference>
<keyword evidence="2" id="KW-1185">Reference proteome</keyword>
<organism evidence="1 2">
    <name type="scientific">Alicyclobacillus dauci</name>
    <dbReference type="NCBI Taxonomy" id="1475485"/>
    <lineage>
        <taxon>Bacteria</taxon>
        <taxon>Bacillati</taxon>
        <taxon>Bacillota</taxon>
        <taxon>Bacilli</taxon>
        <taxon>Bacillales</taxon>
        <taxon>Alicyclobacillaceae</taxon>
        <taxon>Alicyclobacillus</taxon>
    </lineage>
</organism>
<proteinExistence type="predicted"/>
<protein>
    <submittedName>
        <fullName evidence="1">Uncharacterized protein</fullName>
    </submittedName>
</protein>
<evidence type="ECO:0000313" key="1">
    <source>
        <dbReference type="EMBL" id="WAH36390.1"/>
    </source>
</evidence>
<reference evidence="1" key="1">
    <citation type="submission" date="2022-08" db="EMBL/GenBank/DDBJ databases">
        <title>Alicyclobacillus dauci DSM2870, complete genome.</title>
        <authorList>
            <person name="Wang Q."/>
            <person name="Cai R."/>
            <person name="Wang Z."/>
        </authorList>
    </citation>
    <scope>NUCLEOTIDE SEQUENCE</scope>
    <source>
        <strain evidence="1">DSM 28700</strain>
    </source>
</reference>
<dbReference type="EMBL" id="CP104064">
    <property type="protein sequence ID" value="WAH36390.1"/>
    <property type="molecule type" value="Genomic_DNA"/>
</dbReference>
<accession>A0ABY6Z0K4</accession>
<dbReference type="Proteomes" id="UP001164803">
    <property type="component" value="Chromosome"/>
</dbReference>